<dbReference type="OrthoDB" id="389387at2"/>
<evidence type="ECO:0000313" key="1">
    <source>
        <dbReference type="EMBL" id="ASP28500.1"/>
    </source>
</evidence>
<dbReference type="Proteomes" id="UP000203229">
    <property type="component" value="Chromosome"/>
</dbReference>
<organism evidence="1 2">
    <name type="scientific">Spiroplasma corruscae</name>
    <dbReference type="NCBI Taxonomy" id="216934"/>
    <lineage>
        <taxon>Bacteria</taxon>
        <taxon>Bacillati</taxon>
        <taxon>Mycoplasmatota</taxon>
        <taxon>Mollicutes</taxon>
        <taxon>Entomoplasmatales</taxon>
        <taxon>Spiroplasmataceae</taxon>
        <taxon>Spiroplasma</taxon>
    </lineage>
</organism>
<gene>
    <name evidence="1" type="ORF">SCORR_v1c07280</name>
</gene>
<dbReference type="KEGG" id="scou:SCORR_v1c07280"/>
<protein>
    <submittedName>
        <fullName evidence="1">Uncharacterized protein</fullName>
    </submittedName>
</protein>
<dbReference type="EMBL" id="CP022535">
    <property type="protein sequence ID" value="ASP28500.1"/>
    <property type="molecule type" value="Genomic_DNA"/>
</dbReference>
<reference evidence="1 2" key="1">
    <citation type="submission" date="2017-07" db="EMBL/GenBank/DDBJ databases">
        <title>Complete genome sequence of Spiroplasma corruscae EC-1 (DSM 19793).</title>
        <authorList>
            <person name="Tsai Y.-M."/>
            <person name="Lo W.-S."/>
            <person name="Kuo C.-H."/>
        </authorList>
    </citation>
    <scope>NUCLEOTIDE SEQUENCE [LARGE SCALE GENOMIC DNA]</scope>
    <source>
        <strain evidence="1 2">EC-1</strain>
    </source>
</reference>
<evidence type="ECO:0000313" key="2">
    <source>
        <dbReference type="Proteomes" id="UP000203229"/>
    </source>
</evidence>
<proteinExistence type="predicted"/>
<accession>A0A222EPP4</accession>
<dbReference type="AlphaFoldDB" id="A0A222EPP4"/>
<dbReference type="RefSeq" id="WP_094049298.1">
    <property type="nucleotide sequence ID" value="NZ_CP022535.1"/>
</dbReference>
<name>A0A222EPP4_9MOLU</name>
<keyword evidence="2" id="KW-1185">Reference proteome</keyword>
<sequence length="548" mass="64806">MSDKIKVLKIRREGYNGVLEDDEDDKFWFEDDSNVSLTIDFDKTIDVDQLSELNKNNKISLIQNPNSNFFRPIEKTITFSKFDLQKPRYESFSVLDRTIEQKPSRIRQEIIDLRRAAYEQEQMDKDRLLDKLNVNLKLKDNFKNYRLVDSETEVTNKDQSYFDSIAISNTNLDNNIIEKNNANKDNETVIDKTTSLEKLKDLTIEDFKNIKVDNDQRNTTNIDMDEIKNNFSKMKTKLRSDFKKSRFKQYLHSKDYKNNKTSYQEYKKTVAPIYSENMTKDDQEFFVELQKSFGKFYDKISQDDIVNNKESGNKEEVVNEDDFAKKEENLEDNNLSNNIDSQEIINKQEVVNEDNYAKIEENQKDNNLSNNIDSQEVINNEESNNKIIDNDNKYHSVDKNDSHIVDENRNIKQEEILDKESRKEKKLKLKLEKENNRINVADEYDKSLSDTLDDFNKVLNNYNNKQELKEQVKELFERKSADTTQLLSNILQKAKKIKNEDTDKEIIEFSDFESLLDDPKYIKNIVKLTKKEKKNVKKGLKKVKGENY</sequence>